<keyword evidence="3" id="KW-1185">Reference proteome</keyword>
<keyword evidence="2" id="KW-0067">ATP-binding</keyword>
<dbReference type="EMBL" id="FNIG01000002">
    <property type="protein sequence ID" value="SDM99299.1"/>
    <property type="molecule type" value="Genomic_DNA"/>
</dbReference>
<dbReference type="InterPro" id="IPR006935">
    <property type="entry name" value="Helicase/UvrB_N"/>
</dbReference>
<dbReference type="AlphaFoldDB" id="A0A1G9XR34"/>
<keyword evidence="2" id="KW-0347">Helicase</keyword>
<dbReference type="SUPFAM" id="SSF52540">
    <property type="entry name" value="P-loop containing nucleoside triphosphate hydrolases"/>
    <property type="match status" value="1"/>
</dbReference>
<organism evidence="2 3">
    <name type="scientific">Tenuibacillus multivorans</name>
    <dbReference type="NCBI Taxonomy" id="237069"/>
    <lineage>
        <taxon>Bacteria</taxon>
        <taxon>Bacillati</taxon>
        <taxon>Bacillota</taxon>
        <taxon>Bacilli</taxon>
        <taxon>Bacillales</taxon>
        <taxon>Bacillaceae</taxon>
        <taxon>Tenuibacillus</taxon>
    </lineage>
</organism>
<keyword evidence="2" id="KW-0547">Nucleotide-binding</keyword>
<protein>
    <submittedName>
        <fullName evidence="2">Superfamily II DNA or RNA helicase</fullName>
    </submittedName>
</protein>
<reference evidence="2 3" key="1">
    <citation type="submission" date="2016-10" db="EMBL/GenBank/DDBJ databases">
        <authorList>
            <person name="de Groot N.N."/>
        </authorList>
    </citation>
    <scope>NUCLEOTIDE SEQUENCE [LARGE SCALE GENOMIC DNA]</scope>
    <source>
        <strain evidence="2 3">CGMCC 1.3442</strain>
    </source>
</reference>
<evidence type="ECO:0000259" key="1">
    <source>
        <dbReference type="PROSITE" id="PS51192"/>
    </source>
</evidence>
<dbReference type="RefSeq" id="WP_093855586.1">
    <property type="nucleotide sequence ID" value="NZ_BJVZ01000001.1"/>
</dbReference>
<dbReference type="Gene3D" id="3.40.50.300">
    <property type="entry name" value="P-loop containing nucleotide triphosphate hydrolases"/>
    <property type="match status" value="2"/>
</dbReference>
<evidence type="ECO:0000313" key="3">
    <source>
        <dbReference type="Proteomes" id="UP000199334"/>
    </source>
</evidence>
<dbReference type="STRING" id="237069.SAMN05216498_1077"/>
<dbReference type="InterPro" id="IPR014001">
    <property type="entry name" value="Helicase_ATP-bd"/>
</dbReference>
<keyword evidence="2" id="KW-0378">Hydrolase</keyword>
<dbReference type="GO" id="GO:0003677">
    <property type="term" value="F:DNA binding"/>
    <property type="evidence" value="ECO:0007669"/>
    <property type="project" value="InterPro"/>
</dbReference>
<sequence>MKRVSDEITNEEIEKWKPGDIITIKAGVGAGKSHFIKTRLFLHAKDNNKKILMLVHRINCLDQFQYEIQRDKRDQVIDLKTYQSIESEAKTHREFDFSSYDYIVCDEFHYFMSDAGFNKYTDLSLKQILSQNSKIRILMSATGDYMKRYLEEIKGLNPISYPLPINFDFIHKLNFFYHNETLEQLANQFIENGQKAIFFIESAKRAYELHSKFEQHSLFNCSKSNKNGYAKFVDKEKVSQLLKKEKFEELLLITTTTLDAGVNIHDSELNNIVVDVKDTGTLIQCIGRKRLNEKDKNDHVELYIKAVNNRSLGQREKYLKDSLEKAQYVRKHGTQAYVEKYLKNTEDKSHIVYDNPVVKDNKVVKEINEMIYFKTKVDISEIKEMRKKDYGYCRYIAKLFGFYIPEINYYDYKVVEEEKEKVTLEDYLDSLIGKKLLKNDRNELIDKIGLKDARGRKQKGINLLNVYLMNNHIPYIIQKPPRKSYRDSNGMVKKEETYWTVGKIKYKL</sequence>
<dbReference type="GO" id="GO:0016787">
    <property type="term" value="F:hydrolase activity"/>
    <property type="evidence" value="ECO:0007669"/>
    <property type="project" value="InterPro"/>
</dbReference>
<gene>
    <name evidence="2" type="ORF">SAMN05216498_1077</name>
</gene>
<dbReference type="Pfam" id="PF04851">
    <property type="entry name" value="ResIII"/>
    <property type="match status" value="1"/>
</dbReference>
<dbReference type="GO" id="GO:0005524">
    <property type="term" value="F:ATP binding"/>
    <property type="evidence" value="ECO:0007669"/>
    <property type="project" value="InterPro"/>
</dbReference>
<name>A0A1G9XR34_9BACI</name>
<evidence type="ECO:0000313" key="2">
    <source>
        <dbReference type="EMBL" id="SDM99299.1"/>
    </source>
</evidence>
<accession>A0A1G9XR34</accession>
<proteinExistence type="predicted"/>
<dbReference type="PROSITE" id="PS51192">
    <property type="entry name" value="HELICASE_ATP_BIND_1"/>
    <property type="match status" value="1"/>
</dbReference>
<dbReference type="InterPro" id="IPR027417">
    <property type="entry name" value="P-loop_NTPase"/>
</dbReference>
<feature type="domain" description="Helicase ATP-binding" evidence="1">
    <location>
        <begin position="13"/>
        <end position="161"/>
    </location>
</feature>
<dbReference type="Proteomes" id="UP000199334">
    <property type="component" value="Unassembled WGS sequence"/>
</dbReference>
<dbReference type="GO" id="GO:0004386">
    <property type="term" value="F:helicase activity"/>
    <property type="evidence" value="ECO:0007669"/>
    <property type="project" value="UniProtKB-KW"/>
</dbReference>